<evidence type="ECO:0000256" key="1">
    <source>
        <dbReference type="SAM" id="MobiDB-lite"/>
    </source>
</evidence>
<dbReference type="Proteomes" id="UP001385892">
    <property type="component" value="Unassembled WGS sequence"/>
</dbReference>
<keyword evidence="3" id="KW-1185">Reference proteome</keyword>
<organism evidence="2 3">
    <name type="scientific">Variovorax rhizosphaerae</name>
    <dbReference type="NCBI Taxonomy" id="1836200"/>
    <lineage>
        <taxon>Bacteria</taxon>
        <taxon>Pseudomonadati</taxon>
        <taxon>Pseudomonadota</taxon>
        <taxon>Betaproteobacteria</taxon>
        <taxon>Burkholderiales</taxon>
        <taxon>Comamonadaceae</taxon>
        <taxon>Variovorax</taxon>
    </lineage>
</organism>
<feature type="compositionally biased region" description="Basic and acidic residues" evidence="1">
    <location>
        <begin position="1"/>
        <end position="11"/>
    </location>
</feature>
<evidence type="ECO:0000313" key="3">
    <source>
        <dbReference type="Proteomes" id="UP001385892"/>
    </source>
</evidence>
<gene>
    <name evidence="2" type="ORF">WKW82_34850</name>
</gene>
<dbReference type="EMBL" id="JBBKZT010000028">
    <property type="protein sequence ID" value="MEJ8851851.1"/>
    <property type="molecule type" value="Genomic_DNA"/>
</dbReference>
<feature type="region of interest" description="Disordered" evidence="1">
    <location>
        <begin position="88"/>
        <end position="123"/>
    </location>
</feature>
<sequence>MLSTEQKEVILRKAGVTTPPFPRRRLPLQDGDQDGEASASHRQLVAGTGDSGDQAAVARRDEATDAWIKAVDKLYADYALARAAHSLREAEHARTRGAGRSGGTAAASRRGGSDPGPASGQAG</sequence>
<reference evidence="2 3" key="1">
    <citation type="submission" date="2024-03" db="EMBL/GenBank/DDBJ databases">
        <title>Novel species of the genus Variovorax.</title>
        <authorList>
            <person name="Liu Q."/>
            <person name="Xin Y.-H."/>
        </authorList>
    </citation>
    <scope>NUCLEOTIDE SEQUENCE [LARGE SCALE GENOMIC DNA]</scope>
    <source>
        <strain evidence="2 3">KACC 18900</strain>
    </source>
</reference>
<dbReference type="RefSeq" id="WP_340347646.1">
    <property type="nucleotide sequence ID" value="NZ_JBBKZT010000028.1"/>
</dbReference>
<feature type="region of interest" description="Disordered" evidence="1">
    <location>
        <begin position="1"/>
        <end position="60"/>
    </location>
</feature>
<comment type="caution">
    <text evidence="2">The sequence shown here is derived from an EMBL/GenBank/DDBJ whole genome shotgun (WGS) entry which is preliminary data.</text>
</comment>
<proteinExistence type="predicted"/>
<accession>A0ABU8WWF8</accession>
<protein>
    <submittedName>
        <fullName evidence="2">Uncharacterized protein</fullName>
    </submittedName>
</protein>
<evidence type="ECO:0000313" key="2">
    <source>
        <dbReference type="EMBL" id="MEJ8851851.1"/>
    </source>
</evidence>
<name>A0ABU8WWF8_9BURK</name>